<proteinExistence type="predicted"/>
<name>A0A411PM81_9GAMM</name>
<keyword evidence="1" id="KW-1133">Transmembrane helix</keyword>
<evidence type="ECO:0000313" key="2">
    <source>
        <dbReference type="EMBL" id="QBF84598.1"/>
    </source>
</evidence>
<dbReference type="Gene3D" id="3.40.190.10">
    <property type="entry name" value="Periplasmic binding protein-like II"/>
    <property type="match status" value="1"/>
</dbReference>
<dbReference type="RefSeq" id="WP_130602867.1">
    <property type="nucleotide sequence ID" value="NZ_CP036200.1"/>
</dbReference>
<dbReference type="AlphaFoldDB" id="A0A411PM81"/>
<organism evidence="2 3">
    <name type="scientific">Shewanella maritima</name>
    <dbReference type="NCBI Taxonomy" id="2520507"/>
    <lineage>
        <taxon>Bacteria</taxon>
        <taxon>Pseudomonadati</taxon>
        <taxon>Pseudomonadota</taxon>
        <taxon>Gammaproteobacteria</taxon>
        <taxon>Alteromonadales</taxon>
        <taxon>Shewanellaceae</taxon>
        <taxon>Shewanella</taxon>
    </lineage>
</organism>
<keyword evidence="1" id="KW-0472">Membrane</keyword>
<dbReference type="SUPFAM" id="SSF53850">
    <property type="entry name" value="Periplasmic binding protein-like II"/>
    <property type="match status" value="1"/>
</dbReference>
<feature type="transmembrane region" description="Helical" evidence="1">
    <location>
        <begin position="20"/>
        <end position="39"/>
    </location>
</feature>
<dbReference type="OrthoDB" id="9801912at2"/>
<evidence type="ECO:0000313" key="3">
    <source>
        <dbReference type="Proteomes" id="UP000291106"/>
    </source>
</evidence>
<dbReference type="KEGG" id="smai:EXU30_19420"/>
<keyword evidence="1" id="KW-0812">Transmembrane</keyword>
<protein>
    <submittedName>
        <fullName evidence="2">Uncharacterized protein</fullName>
    </submittedName>
</protein>
<evidence type="ECO:0000256" key="1">
    <source>
        <dbReference type="SAM" id="Phobius"/>
    </source>
</evidence>
<dbReference type="EMBL" id="CP036200">
    <property type="protein sequence ID" value="QBF84598.1"/>
    <property type="molecule type" value="Genomic_DNA"/>
</dbReference>
<keyword evidence="3" id="KW-1185">Reference proteome</keyword>
<reference evidence="2 3" key="1">
    <citation type="submission" date="2019-02" db="EMBL/GenBank/DDBJ databases">
        <title>Shewanella sp. D4-2 isolated from Dokdo Island.</title>
        <authorList>
            <person name="Baek K."/>
        </authorList>
    </citation>
    <scope>NUCLEOTIDE SEQUENCE [LARGE SCALE GENOMIC DNA]</scope>
    <source>
        <strain evidence="2 3">D4-2</strain>
    </source>
</reference>
<gene>
    <name evidence="2" type="ORF">EXU30_19420</name>
</gene>
<accession>A0A411PM81</accession>
<sequence length="114" mass="13113">MSHPLTAQLIRRVLVARVKLLIVASIAFILVAMLFNHILADKFYQVQRHNTVSISGPWEFTSFEPAKHGYIYTRMQVIETLLDVDKKGQLKPALATDYWQTSDGLSWHFNLREG</sequence>
<dbReference type="Proteomes" id="UP000291106">
    <property type="component" value="Chromosome"/>
</dbReference>